<feature type="chain" id="PRO_5025392372" evidence="1">
    <location>
        <begin position="22"/>
        <end position="143"/>
    </location>
</feature>
<dbReference type="KEGG" id="mhey:H2LOC_007915"/>
<evidence type="ECO:0000313" key="2">
    <source>
        <dbReference type="EMBL" id="QGM45632.1"/>
    </source>
</evidence>
<keyword evidence="3" id="KW-1185">Reference proteome</keyword>
<accession>A0A6B8KDF4</accession>
<dbReference type="AlphaFoldDB" id="A0A6B8KDF4"/>
<dbReference type="OrthoDB" id="8448405at2"/>
<protein>
    <submittedName>
        <fullName evidence="2">Uncharacterized protein</fullName>
    </submittedName>
</protein>
<dbReference type="EMBL" id="CP046052">
    <property type="protein sequence ID" value="QGM45632.1"/>
    <property type="molecule type" value="Genomic_DNA"/>
</dbReference>
<dbReference type="RefSeq" id="WP_136495905.1">
    <property type="nucleotide sequence ID" value="NZ_CP046052.1"/>
</dbReference>
<feature type="signal peptide" evidence="1">
    <location>
        <begin position="1"/>
        <end position="21"/>
    </location>
</feature>
<gene>
    <name evidence="2" type="ORF">H2LOC_007915</name>
</gene>
<reference evidence="2 3" key="1">
    <citation type="submission" date="2019-11" db="EMBL/GenBank/DDBJ databases">
        <title>The genome sequence of Methylocystis heyeri.</title>
        <authorList>
            <person name="Oshkin I.Y."/>
            <person name="Miroshnikov K."/>
            <person name="Dedysh S.N."/>
        </authorList>
    </citation>
    <scope>NUCLEOTIDE SEQUENCE [LARGE SCALE GENOMIC DNA]</scope>
    <source>
        <strain evidence="2 3">H2</strain>
    </source>
</reference>
<dbReference type="Proteomes" id="UP000309061">
    <property type="component" value="Chromosome"/>
</dbReference>
<keyword evidence="1" id="KW-0732">Signal</keyword>
<organism evidence="2 3">
    <name type="scientific">Methylocystis heyeri</name>
    <dbReference type="NCBI Taxonomy" id="391905"/>
    <lineage>
        <taxon>Bacteria</taxon>
        <taxon>Pseudomonadati</taxon>
        <taxon>Pseudomonadota</taxon>
        <taxon>Alphaproteobacteria</taxon>
        <taxon>Hyphomicrobiales</taxon>
        <taxon>Methylocystaceae</taxon>
        <taxon>Methylocystis</taxon>
    </lineage>
</organism>
<evidence type="ECO:0000256" key="1">
    <source>
        <dbReference type="SAM" id="SignalP"/>
    </source>
</evidence>
<name>A0A6B8KDF4_9HYPH</name>
<proteinExistence type="predicted"/>
<sequence length="143" mass="15964">MRTNASLIIAFLLLSGRLALAEEIHLDCARTNQTVMVDVDTNRRFMQLMWGQGVAEEYQNGESYISGPDAFGEKQKVTYVLSVDKDVVTFGQDRACLQSGSKHPCAEKKSRNTLDVKRGELRYDDGDEIAILHCVPAPPGRQF</sequence>
<evidence type="ECO:0000313" key="3">
    <source>
        <dbReference type="Proteomes" id="UP000309061"/>
    </source>
</evidence>